<dbReference type="Proteomes" id="UP000621560">
    <property type="component" value="Unassembled WGS sequence"/>
</dbReference>
<sequence>MEQYELTELLIAQQQQDYTLHFSSAQLVVVTELGSRLWYIDVNGIAETELLESFSRSENIRIELQAVTAGGRRYEGIGYLHPNPAHQAAAIRGDGELAGF</sequence>
<evidence type="ECO:0000313" key="2">
    <source>
        <dbReference type="Proteomes" id="UP000621560"/>
    </source>
</evidence>
<proteinExistence type="predicted"/>
<protein>
    <submittedName>
        <fullName evidence="1">Uncharacterized protein</fullName>
    </submittedName>
</protein>
<gene>
    <name evidence="1" type="ORF">IDH44_25035</name>
</gene>
<dbReference type="AlphaFoldDB" id="A0A927GUS0"/>
<organism evidence="1 2">
    <name type="scientific">Paenibacillus sabuli</name>
    <dbReference type="NCBI Taxonomy" id="2772509"/>
    <lineage>
        <taxon>Bacteria</taxon>
        <taxon>Bacillati</taxon>
        <taxon>Bacillota</taxon>
        <taxon>Bacilli</taxon>
        <taxon>Bacillales</taxon>
        <taxon>Paenibacillaceae</taxon>
        <taxon>Paenibacillus</taxon>
    </lineage>
</organism>
<dbReference type="EMBL" id="JACXIZ010000067">
    <property type="protein sequence ID" value="MBD2848460.1"/>
    <property type="molecule type" value="Genomic_DNA"/>
</dbReference>
<accession>A0A927GUS0</accession>
<evidence type="ECO:0000313" key="1">
    <source>
        <dbReference type="EMBL" id="MBD2848460.1"/>
    </source>
</evidence>
<keyword evidence="2" id="KW-1185">Reference proteome</keyword>
<comment type="caution">
    <text evidence="1">The sequence shown here is derived from an EMBL/GenBank/DDBJ whole genome shotgun (WGS) entry which is preliminary data.</text>
</comment>
<name>A0A927GUS0_9BACL</name>
<dbReference type="RefSeq" id="WP_190921558.1">
    <property type="nucleotide sequence ID" value="NZ_JACXIZ010000067.1"/>
</dbReference>
<reference evidence="1" key="1">
    <citation type="submission" date="2020-09" db="EMBL/GenBank/DDBJ databases">
        <title>A novel bacterium of genus Paenibacillus, isolated from South China Sea.</title>
        <authorList>
            <person name="Huang H."/>
            <person name="Mo K."/>
            <person name="Hu Y."/>
        </authorList>
    </citation>
    <scope>NUCLEOTIDE SEQUENCE</scope>
    <source>
        <strain evidence="1">IB182496</strain>
    </source>
</reference>